<organism evidence="2 3">
    <name type="scientific">Ureibacillus acetophenoni</name>
    <dbReference type="NCBI Taxonomy" id="614649"/>
    <lineage>
        <taxon>Bacteria</taxon>
        <taxon>Bacillati</taxon>
        <taxon>Bacillota</taxon>
        <taxon>Bacilli</taxon>
        <taxon>Bacillales</taxon>
        <taxon>Caryophanaceae</taxon>
        <taxon>Ureibacillus</taxon>
    </lineage>
</organism>
<keyword evidence="3" id="KW-1185">Reference proteome</keyword>
<dbReference type="EMBL" id="OBQC01000006">
    <property type="protein sequence ID" value="SOC39905.1"/>
    <property type="molecule type" value="Genomic_DNA"/>
</dbReference>
<reference evidence="3" key="1">
    <citation type="submission" date="2017-08" db="EMBL/GenBank/DDBJ databases">
        <authorList>
            <person name="Varghese N."/>
            <person name="Submissions S."/>
        </authorList>
    </citation>
    <scope>NUCLEOTIDE SEQUENCE [LARGE SCALE GENOMIC DNA]</scope>
    <source>
        <strain evidence="3">JC23</strain>
    </source>
</reference>
<name>A0A285UDC0_9BACL</name>
<proteinExistence type="predicted"/>
<dbReference type="RefSeq" id="WP_170949464.1">
    <property type="nucleotide sequence ID" value="NZ_OBQC01000006.1"/>
</dbReference>
<feature type="region of interest" description="Disordered" evidence="1">
    <location>
        <begin position="1"/>
        <end position="48"/>
    </location>
</feature>
<accession>A0A285UDC0</accession>
<dbReference type="AlphaFoldDB" id="A0A285UDC0"/>
<feature type="compositionally biased region" description="Basic and acidic residues" evidence="1">
    <location>
        <begin position="17"/>
        <end position="28"/>
    </location>
</feature>
<evidence type="ECO:0000256" key="1">
    <source>
        <dbReference type="SAM" id="MobiDB-lite"/>
    </source>
</evidence>
<evidence type="ECO:0000313" key="3">
    <source>
        <dbReference type="Proteomes" id="UP000219252"/>
    </source>
</evidence>
<sequence length="48" mass="5779">MAKKSKTSFKKMKKPKKDINHRNEEYSKEFNQVIHNNPPLEVRKHRGT</sequence>
<evidence type="ECO:0000313" key="2">
    <source>
        <dbReference type="EMBL" id="SOC39905.1"/>
    </source>
</evidence>
<feature type="compositionally biased region" description="Basic residues" evidence="1">
    <location>
        <begin position="1"/>
        <end position="16"/>
    </location>
</feature>
<dbReference type="Proteomes" id="UP000219252">
    <property type="component" value="Unassembled WGS sequence"/>
</dbReference>
<protein>
    <submittedName>
        <fullName evidence="2">Uncharacterized protein</fullName>
    </submittedName>
</protein>
<gene>
    <name evidence="2" type="ORF">SAMN05877842_106180</name>
</gene>